<name>A0A4D9FAG1_9SAUR</name>
<protein>
    <submittedName>
        <fullName evidence="2">Ubiquitin-associated domain-containing protein 2</fullName>
    </submittedName>
</protein>
<feature type="compositionally biased region" description="Basic and acidic residues" evidence="1">
    <location>
        <begin position="210"/>
        <end position="225"/>
    </location>
</feature>
<accession>A0A4D9FAG1</accession>
<dbReference type="Proteomes" id="UP000297703">
    <property type="component" value="Unassembled WGS sequence"/>
</dbReference>
<gene>
    <name evidence="2" type="ORF">DR999_PMT01879</name>
</gene>
<organism evidence="2 3">
    <name type="scientific">Platysternon megacephalum</name>
    <name type="common">big-headed turtle</name>
    <dbReference type="NCBI Taxonomy" id="55544"/>
    <lineage>
        <taxon>Eukaryota</taxon>
        <taxon>Metazoa</taxon>
        <taxon>Chordata</taxon>
        <taxon>Craniata</taxon>
        <taxon>Vertebrata</taxon>
        <taxon>Euteleostomi</taxon>
        <taxon>Archelosauria</taxon>
        <taxon>Testudinata</taxon>
        <taxon>Testudines</taxon>
        <taxon>Cryptodira</taxon>
        <taxon>Durocryptodira</taxon>
        <taxon>Testudinoidea</taxon>
        <taxon>Platysternidae</taxon>
        <taxon>Platysternon</taxon>
    </lineage>
</organism>
<evidence type="ECO:0000256" key="1">
    <source>
        <dbReference type="SAM" id="MobiDB-lite"/>
    </source>
</evidence>
<evidence type="ECO:0000313" key="2">
    <source>
        <dbReference type="EMBL" id="TFK14514.1"/>
    </source>
</evidence>
<feature type="region of interest" description="Disordered" evidence="1">
    <location>
        <begin position="210"/>
        <end position="269"/>
    </location>
</feature>
<feature type="region of interest" description="Disordered" evidence="1">
    <location>
        <begin position="101"/>
        <end position="140"/>
    </location>
</feature>
<sequence>MAGVGVSVSQGRRLAPSALSHWINPPRSYLGPISRPAPRGFKYALSEHTPGVQVAGAGRGVFALCLGSGTCQARPKLPLPGSACACVWGRGVCLIGNRKSSEAGHSGSESVPALGTAAAQSSSRTAAAPPAAQRRAERAGAAAAAPPGAWAPCAGCCCCAGRGPPPPAAGSAHELLLCQPAVRQVQGGGGGGGGRGPGPRVLRLPLCARAERPPRRRPALRDQRGRRGLPAAPRARRRGPRLLPAGRGEPRGCLPAASSPRSRAASSCPLRRDYLSRGAREILRIR</sequence>
<reference evidence="2 3" key="1">
    <citation type="submission" date="2019-04" db="EMBL/GenBank/DDBJ databases">
        <title>Draft genome of the big-headed turtle Platysternon megacephalum.</title>
        <authorList>
            <person name="Gong S."/>
        </authorList>
    </citation>
    <scope>NUCLEOTIDE SEQUENCE [LARGE SCALE GENOMIC DNA]</scope>
    <source>
        <strain evidence="2">DO16091913</strain>
        <tissue evidence="2">Muscle</tissue>
    </source>
</reference>
<proteinExistence type="predicted"/>
<evidence type="ECO:0000313" key="3">
    <source>
        <dbReference type="Proteomes" id="UP000297703"/>
    </source>
</evidence>
<comment type="caution">
    <text evidence="2">The sequence shown here is derived from an EMBL/GenBank/DDBJ whole genome shotgun (WGS) entry which is preliminary data.</text>
</comment>
<reference evidence="2 3" key="2">
    <citation type="submission" date="2019-04" db="EMBL/GenBank/DDBJ databases">
        <title>The genome sequence of big-headed turtle.</title>
        <authorList>
            <person name="Gong S."/>
        </authorList>
    </citation>
    <scope>NUCLEOTIDE SEQUENCE [LARGE SCALE GENOMIC DNA]</scope>
    <source>
        <strain evidence="2">DO16091913</strain>
        <tissue evidence="2">Muscle</tissue>
    </source>
</reference>
<dbReference type="EMBL" id="QXTE01000009">
    <property type="protein sequence ID" value="TFK14514.1"/>
    <property type="molecule type" value="Genomic_DNA"/>
</dbReference>
<keyword evidence="3" id="KW-1185">Reference proteome</keyword>
<dbReference type="AlphaFoldDB" id="A0A4D9FAG1"/>
<feature type="compositionally biased region" description="Low complexity" evidence="1">
    <location>
        <begin position="115"/>
        <end position="140"/>
    </location>
</feature>
<feature type="compositionally biased region" description="Low complexity" evidence="1">
    <location>
        <begin position="241"/>
        <end position="269"/>
    </location>
</feature>